<dbReference type="Proteomes" id="UP001649381">
    <property type="component" value="Unassembled WGS sequence"/>
</dbReference>
<organism evidence="1 2">
    <name type="scientific">Pseudalkalibacillus berkeleyi</name>
    <dbReference type="NCBI Taxonomy" id="1069813"/>
    <lineage>
        <taxon>Bacteria</taxon>
        <taxon>Bacillati</taxon>
        <taxon>Bacillota</taxon>
        <taxon>Bacilli</taxon>
        <taxon>Bacillales</taxon>
        <taxon>Fictibacillaceae</taxon>
        <taxon>Pseudalkalibacillus</taxon>
    </lineage>
</organism>
<keyword evidence="2" id="KW-1185">Reference proteome</keyword>
<reference evidence="1 2" key="1">
    <citation type="submission" date="2022-01" db="EMBL/GenBank/DDBJ databases">
        <title>Alkalihalobacillus sp. EGI L200015, a novel bacterium isolated from a salt lake sediment.</title>
        <authorList>
            <person name="Gao L."/>
            <person name="Fang B.-Z."/>
            <person name="Li W.-J."/>
        </authorList>
    </citation>
    <scope>NUCLEOTIDE SEQUENCE [LARGE SCALE GENOMIC DNA]</scope>
    <source>
        <strain evidence="1 2">KCTC 12718</strain>
    </source>
</reference>
<dbReference type="EMBL" id="JAKIJS010000001">
    <property type="protein sequence ID" value="MCF6136962.1"/>
    <property type="molecule type" value="Genomic_DNA"/>
</dbReference>
<evidence type="ECO:0000313" key="2">
    <source>
        <dbReference type="Proteomes" id="UP001649381"/>
    </source>
</evidence>
<dbReference type="RefSeq" id="WP_236332161.1">
    <property type="nucleotide sequence ID" value="NZ_JAKIJS010000001.1"/>
</dbReference>
<sequence>MESIVFIKGNVNYTITLDPGVWIFDDRKVDLDTYFDEQPLKVEDHYAKRVAEHWERERKEGAKGPVNTNQNKIQYDKEELFSKSYGIPFLPFLENASPNESASKVEFQTSTDESLIMSLDEAKAGILGFSKNGKPLSDGPVHFYYADGSNRQQPFRNIVRMVVK</sequence>
<gene>
    <name evidence="1" type="ORF">L2716_04410</name>
</gene>
<evidence type="ECO:0000313" key="1">
    <source>
        <dbReference type="EMBL" id="MCF6136962.1"/>
    </source>
</evidence>
<dbReference type="GO" id="GO:0016853">
    <property type="term" value="F:isomerase activity"/>
    <property type="evidence" value="ECO:0007669"/>
    <property type="project" value="UniProtKB-KW"/>
</dbReference>
<keyword evidence="1" id="KW-0413">Isomerase</keyword>
<accession>A0ABS9GVW8</accession>
<protein>
    <submittedName>
        <fullName evidence="1">Peptidyl-prolyl cis-trans isomerase</fullName>
    </submittedName>
</protein>
<comment type="caution">
    <text evidence="1">The sequence shown here is derived from an EMBL/GenBank/DDBJ whole genome shotgun (WGS) entry which is preliminary data.</text>
</comment>
<proteinExistence type="predicted"/>
<name>A0ABS9GVW8_9BACL</name>